<proteinExistence type="predicted"/>
<keyword evidence="8" id="KW-0326">Glycosidase</keyword>
<keyword evidence="5" id="KW-0378">Hydrolase</keyword>
<organism evidence="12 13">
    <name type="scientific">Nephila pilipes</name>
    <name type="common">Giant wood spider</name>
    <name type="synonym">Nephila maculata</name>
    <dbReference type="NCBI Taxonomy" id="299642"/>
    <lineage>
        <taxon>Eukaryota</taxon>
        <taxon>Metazoa</taxon>
        <taxon>Ecdysozoa</taxon>
        <taxon>Arthropoda</taxon>
        <taxon>Chelicerata</taxon>
        <taxon>Arachnida</taxon>
        <taxon>Araneae</taxon>
        <taxon>Araneomorphae</taxon>
        <taxon>Entelegynae</taxon>
        <taxon>Araneoidea</taxon>
        <taxon>Nephilidae</taxon>
        <taxon>Nephila</taxon>
    </lineage>
</organism>
<dbReference type="Proteomes" id="UP000887013">
    <property type="component" value="Unassembled WGS sequence"/>
</dbReference>
<dbReference type="GO" id="GO:0031640">
    <property type="term" value="P:killing of cells of another organism"/>
    <property type="evidence" value="ECO:0007669"/>
    <property type="project" value="UniProtKB-KW"/>
</dbReference>
<feature type="compositionally biased region" description="Low complexity" evidence="10">
    <location>
        <begin position="115"/>
        <end position="139"/>
    </location>
</feature>
<dbReference type="PANTHER" id="PTHR11195:SF13">
    <property type="entry name" value="INVERTEBRATE-TYPE LYSOZYME 2-RELATED"/>
    <property type="match status" value="1"/>
</dbReference>
<evidence type="ECO:0000256" key="10">
    <source>
        <dbReference type="SAM" id="MobiDB-lite"/>
    </source>
</evidence>
<feature type="disulfide bond" evidence="9">
    <location>
        <begin position="230"/>
        <end position="315"/>
    </location>
</feature>
<dbReference type="EC" id="3.2.1.17" evidence="2"/>
<dbReference type="SUPFAM" id="SSF81995">
    <property type="entry name" value="beta-sandwich domain of Sec23/24"/>
    <property type="match status" value="1"/>
</dbReference>
<evidence type="ECO:0000256" key="5">
    <source>
        <dbReference type="ARBA" id="ARBA00022801"/>
    </source>
</evidence>
<dbReference type="CDD" id="cd16890">
    <property type="entry name" value="lyz_i"/>
    <property type="match status" value="1"/>
</dbReference>
<protein>
    <recommendedName>
        <fullName evidence="2">lysozyme</fullName>
        <ecNumber evidence="2">3.2.1.17</ecNumber>
    </recommendedName>
</protein>
<dbReference type="PROSITE" id="PS00018">
    <property type="entry name" value="EF_HAND_1"/>
    <property type="match status" value="1"/>
</dbReference>
<keyword evidence="7 9" id="KW-1015">Disulfide bond</keyword>
<feature type="chain" id="PRO_5036458830" description="lysozyme" evidence="11">
    <location>
        <begin position="25"/>
        <end position="365"/>
    </location>
</feature>
<dbReference type="OrthoDB" id="6337871at2759"/>
<dbReference type="PROSITE" id="PS51257">
    <property type="entry name" value="PROKAR_LIPOPROTEIN"/>
    <property type="match status" value="1"/>
</dbReference>
<dbReference type="Pfam" id="PF05497">
    <property type="entry name" value="Destabilase"/>
    <property type="match status" value="1"/>
</dbReference>
<evidence type="ECO:0000256" key="2">
    <source>
        <dbReference type="ARBA" id="ARBA00012732"/>
    </source>
</evidence>
<feature type="compositionally biased region" description="Low complexity" evidence="10">
    <location>
        <begin position="173"/>
        <end position="217"/>
    </location>
</feature>
<comment type="caution">
    <text evidence="12">The sequence shown here is derived from an EMBL/GenBank/DDBJ whole genome shotgun (WGS) entry which is preliminary data.</text>
</comment>
<dbReference type="PROSITE" id="PS51909">
    <property type="entry name" value="LYSOZYME_I"/>
    <property type="match status" value="1"/>
</dbReference>
<keyword evidence="4" id="KW-0081">Bacteriolytic enzyme</keyword>
<keyword evidence="3" id="KW-0929">Antimicrobial</keyword>
<evidence type="ECO:0000256" key="6">
    <source>
        <dbReference type="ARBA" id="ARBA00023022"/>
    </source>
</evidence>
<name>A0A8X6U3U4_NEPPI</name>
<dbReference type="InterPro" id="IPR023346">
    <property type="entry name" value="Lysozyme-like_dom_sf"/>
</dbReference>
<gene>
    <name evidence="12" type="primary">AVEN_86848_1</name>
    <name evidence="12" type="ORF">NPIL_563971</name>
</gene>
<dbReference type="InterPro" id="IPR008597">
    <property type="entry name" value="Invert_lysozyme"/>
</dbReference>
<feature type="disulfide bond" evidence="9">
    <location>
        <begin position="285"/>
        <end position="291"/>
    </location>
</feature>
<sequence>MPHHSRMPFLQAYLLAVFVACVSAHWQWQWQQQPQQQWQGPPQQQWQGPPQQQWQGPPQQQWQQRPQWHSQWQRPSQQHWLRLQQWQQPQQEQKPYASEDNQIYMECICQQKRQPQQQPQQRQNQPQQPQKQPQQEQRPYVAEVDRSCRESICQQPQQPKQKQEQPQQPPKQPQEQPQQSQQPQPKEQPQQSQQPQPKEQPQQPQEQPEQPEQQPPQEQKPHVPEVDQNCMECLCQASSSCNMTLECKSKGGDDYFCGPYWVSWAYWYDAGRYGYTGKPEDFETCLNNKECAERTVRGFMRRYGRDCDGSGTVDCADFARIHKLGFKQCDRDSILDTAYWQRFELCNKDDQSNEEIELDGRKQEV</sequence>
<dbReference type="InterPro" id="IPR018247">
    <property type="entry name" value="EF_Hand_1_Ca_BS"/>
</dbReference>
<accession>A0A8X6U3U4</accession>
<feature type="disulfide bond" evidence="9">
    <location>
        <begin position="235"/>
        <end position="241"/>
    </location>
</feature>
<reference evidence="12" key="1">
    <citation type="submission" date="2020-08" db="EMBL/GenBank/DDBJ databases">
        <title>Multicomponent nature underlies the extraordinary mechanical properties of spider dragline silk.</title>
        <authorList>
            <person name="Kono N."/>
            <person name="Nakamura H."/>
            <person name="Mori M."/>
            <person name="Yoshida Y."/>
            <person name="Ohtoshi R."/>
            <person name="Malay A.D."/>
            <person name="Moran D.A.P."/>
            <person name="Tomita M."/>
            <person name="Numata K."/>
            <person name="Arakawa K."/>
        </authorList>
    </citation>
    <scope>NUCLEOTIDE SEQUENCE</scope>
</reference>
<dbReference type="SUPFAM" id="SSF53955">
    <property type="entry name" value="Lysozyme-like"/>
    <property type="match status" value="1"/>
</dbReference>
<keyword evidence="13" id="KW-1185">Reference proteome</keyword>
<evidence type="ECO:0000313" key="12">
    <source>
        <dbReference type="EMBL" id="GFT78778.1"/>
    </source>
</evidence>
<evidence type="ECO:0000256" key="4">
    <source>
        <dbReference type="ARBA" id="ARBA00022638"/>
    </source>
</evidence>
<evidence type="ECO:0000256" key="3">
    <source>
        <dbReference type="ARBA" id="ARBA00022529"/>
    </source>
</evidence>
<evidence type="ECO:0000256" key="1">
    <source>
        <dbReference type="ARBA" id="ARBA00000632"/>
    </source>
</evidence>
<keyword evidence="11" id="KW-0732">Signal</keyword>
<evidence type="ECO:0000313" key="13">
    <source>
        <dbReference type="Proteomes" id="UP000887013"/>
    </source>
</evidence>
<keyword evidence="6" id="KW-0044">Antibiotic</keyword>
<dbReference type="PANTHER" id="PTHR11195">
    <property type="entry name" value="DESTABILASE-RELATED"/>
    <property type="match status" value="1"/>
</dbReference>
<dbReference type="GO" id="GO:0042742">
    <property type="term" value="P:defense response to bacterium"/>
    <property type="evidence" value="ECO:0007669"/>
    <property type="project" value="UniProtKB-KW"/>
</dbReference>
<dbReference type="GO" id="GO:0003796">
    <property type="term" value="F:lysozyme activity"/>
    <property type="evidence" value="ECO:0007669"/>
    <property type="project" value="UniProtKB-EC"/>
</dbReference>
<feature type="region of interest" description="Disordered" evidence="10">
    <location>
        <begin position="37"/>
        <end position="69"/>
    </location>
</feature>
<evidence type="ECO:0000256" key="8">
    <source>
        <dbReference type="ARBA" id="ARBA00023295"/>
    </source>
</evidence>
<evidence type="ECO:0000256" key="7">
    <source>
        <dbReference type="ARBA" id="ARBA00023157"/>
    </source>
</evidence>
<feature type="compositionally biased region" description="Low complexity" evidence="10">
    <location>
        <begin position="154"/>
        <end position="166"/>
    </location>
</feature>
<feature type="region of interest" description="Disordered" evidence="10">
    <location>
        <begin position="115"/>
        <end position="223"/>
    </location>
</feature>
<feature type="disulfide bond" evidence="9">
    <location>
        <begin position="247"/>
        <end position="257"/>
    </location>
</feature>
<feature type="signal peptide" evidence="11">
    <location>
        <begin position="1"/>
        <end position="24"/>
    </location>
</feature>
<dbReference type="EMBL" id="BMAW01022663">
    <property type="protein sequence ID" value="GFT78778.1"/>
    <property type="molecule type" value="Genomic_DNA"/>
</dbReference>
<dbReference type="AlphaFoldDB" id="A0A8X6U3U4"/>
<evidence type="ECO:0000256" key="11">
    <source>
        <dbReference type="SAM" id="SignalP"/>
    </source>
</evidence>
<dbReference type="Gene3D" id="1.10.530.10">
    <property type="match status" value="1"/>
</dbReference>
<comment type="catalytic activity">
    <reaction evidence="1">
        <text>Hydrolysis of (1-&gt;4)-beta-linkages between N-acetylmuramic acid and N-acetyl-D-glucosamine residues in a peptidoglycan and between N-acetyl-D-glucosamine residues in chitodextrins.</text>
        <dbReference type="EC" id="3.2.1.17"/>
    </reaction>
</comment>
<evidence type="ECO:0000256" key="9">
    <source>
        <dbReference type="PIRSR" id="PIRSR608597-3"/>
    </source>
</evidence>